<evidence type="ECO:0000313" key="2">
    <source>
        <dbReference type="Proteomes" id="UP000325315"/>
    </source>
</evidence>
<protein>
    <submittedName>
        <fullName evidence="1">Uncharacterized protein</fullName>
    </submittedName>
</protein>
<sequence>MLPMQFGILCSSHKLDKTVVVVDRNNQITDDEFDPLNLLSPITLNILNIIILDSNLFSEVKSKLEMTLGHSMLINFNDLFKI</sequence>
<dbReference type="AlphaFoldDB" id="A0A5B6VUD3"/>
<reference evidence="2" key="1">
    <citation type="journal article" date="2019" name="Plant Biotechnol. J.">
        <title>Genome sequencing of the Australian wild diploid species Gossypium australe highlights disease resistance and delayed gland morphogenesis.</title>
        <authorList>
            <person name="Cai Y."/>
            <person name="Cai X."/>
            <person name="Wang Q."/>
            <person name="Wang P."/>
            <person name="Zhang Y."/>
            <person name="Cai C."/>
            <person name="Xu Y."/>
            <person name="Wang K."/>
            <person name="Zhou Z."/>
            <person name="Wang C."/>
            <person name="Geng S."/>
            <person name="Li B."/>
            <person name="Dong Q."/>
            <person name="Hou Y."/>
            <person name="Wang H."/>
            <person name="Ai P."/>
            <person name="Liu Z."/>
            <person name="Yi F."/>
            <person name="Sun M."/>
            <person name="An G."/>
            <person name="Cheng J."/>
            <person name="Zhang Y."/>
            <person name="Shi Q."/>
            <person name="Xie Y."/>
            <person name="Shi X."/>
            <person name="Chang Y."/>
            <person name="Huang F."/>
            <person name="Chen Y."/>
            <person name="Hong S."/>
            <person name="Mi L."/>
            <person name="Sun Q."/>
            <person name="Zhang L."/>
            <person name="Zhou B."/>
            <person name="Peng R."/>
            <person name="Zhang X."/>
            <person name="Liu F."/>
        </authorList>
    </citation>
    <scope>NUCLEOTIDE SEQUENCE [LARGE SCALE GENOMIC DNA]</scope>
    <source>
        <strain evidence="2">cv. PA1801</strain>
    </source>
</reference>
<keyword evidence="2" id="KW-1185">Reference proteome</keyword>
<name>A0A5B6VUD3_9ROSI</name>
<dbReference type="EMBL" id="SMMG02000005">
    <property type="protein sequence ID" value="KAA3472584.1"/>
    <property type="molecule type" value="Genomic_DNA"/>
</dbReference>
<accession>A0A5B6VUD3</accession>
<comment type="caution">
    <text evidence="1">The sequence shown here is derived from an EMBL/GenBank/DDBJ whole genome shotgun (WGS) entry which is preliminary data.</text>
</comment>
<organism evidence="1 2">
    <name type="scientific">Gossypium australe</name>
    <dbReference type="NCBI Taxonomy" id="47621"/>
    <lineage>
        <taxon>Eukaryota</taxon>
        <taxon>Viridiplantae</taxon>
        <taxon>Streptophyta</taxon>
        <taxon>Embryophyta</taxon>
        <taxon>Tracheophyta</taxon>
        <taxon>Spermatophyta</taxon>
        <taxon>Magnoliopsida</taxon>
        <taxon>eudicotyledons</taxon>
        <taxon>Gunneridae</taxon>
        <taxon>Pentapetalae</taxon>
        <taxon>rosids</taxon>
        <taxon>malvids</taxon>
        <taxon>Malvales</taxon>
        <taxon>Malvaceae</taxon>
        <taxon>Malvoideae</taxon>
        <taxon>Gossypium</taxon>
    </lineage>
</organism>
<dbReference type="Proteomes" id="UP000325315">
    <property type="component" value="Unassembled WGS sequence"/>
</dbReference>
<proteinExistence type="predicted"/>
<evidence type="ECO:0000313" key="1">
    <source>
        <dbReference type="EMBL" id="KAA3472584.1"/>
    </source>
</evidence>
<gene>
    <name evidence="1" type="ORF">EPI10_023055</name>
</gene>